<dbReference type="Pfam" id="PF14792">
    <property type="entry name" value="DNA_pol_B_palm"/>
    <property type="match status" value="1"/>
</dbReference>
<comment type="cofactor">
    <cofactor evidence="1">
        <name>Mg(2+)</name>
        <dbReference type="ChEBI" id="CHEBI:18420"/>
    </cofactor>
</comment>
<name>A0A9P6EQJ4_9AGAR</name>
<dbReference type="GO" id="GO:0003677">
    <property type="term" value="F:DNA binding"/>
    <property type="evidence" value="ECO:0007669"/>
    <property type="project" value="UniProtKB-UniRule"/>
</dbReference>
<dbReference type="Gene3D" id="1.10.150.20">
    <property type="entry name" value="5' to 3' exonuclease, C-terminal subdomain"/>
    <property type="match status" value="1"/>
</dbReference>
<evidence type="ECO:0000256" key="14">
    <source>
        <dbReference type="ARBA" id="ARBA00044632"/>
    </source>
</evidence>
<feature type="non-terminal residue" evidence="22">
    <location>
        <position position="1"/>
    </location>
</feature>
<comment type="catalytic activity">
    <reaction evidence="15">
        <text>a 5'-end 2'-deoxyribose-2'-deoxyribonucleotide-DNA = (2E,4S)-4-hydroxypenten-2-al-5-phosphate + a 5'-end 5'-phospho-2'-deoxyribonucleoside-DNA + H(+)</text>
        <dbReference type="Rhea" id="RHEA:76255"/>
        <dbReference type="Rhea" id="RHEA-COMP:13180"/>
        <dbReference type="Rhea" id="RHEA-COMP:18657"/>
        <dbReference type="ChEBI" id="CHEBI:15378"/>
        <dbReference type="ChEBI" id="CHEBI:136412"/>
        <dbReference type="ChEBI" id="CHEBI:195194"/>
        <dbReference type="ChEBI" id="CHEBI:195195"/>
    </reaction>
</comment>
<dbReference type="OrthoDB" id="205514at2759"/>
<sequence length="432" mass="48310">TKPLLRLHGQRMLTLARKKALTLRPILSFRFNSNTSPNQAIVDFLKRCQREEENRTDPNAFKVRAFGHAIQSIAQVSQPIKLGTDVAKLPGIGQSMATRISEFLYASEEAGTHPKLEEELVSARATQMLLTVPGIGPTSAKKLVAAGCTSLADMRLPFFMSMLSKKQQVKVKFMGHLEKPVLRSEAEEVLNFCSENLDKRYEITLVGDYRRGLVSSSDIRLMVTHPDFVHIPLPSSSSSKAAAKPRTRKRESKHSKQQNLLLSDIVPVLERQGLIADTLTSSSSAWEGVIRLPEKKDQWDRSERIKGIENVEGEFRKIAISFVSYKSRGVALFHLTGDADFVEHMTSQAKQSGMLLNEHGLWNWTSATTAGEATEEVSEDQTSSPSSGYWSLAASEREKEIFDELGMEFVDPTKRNFSFVSGKAKRRRRTPS</sequence>
<evidence type="ECO:0000256" key="11">
    <source>
        <dbReference type="ARBA" id="ARBA00023053"/>
    </source>
</evidence>
<dbReference type="SUPFAM" id="SSF81585">
    <property type="entry name" value="PsbU/PolX domain-like"/>
    <property type="match status" value="1"/>
</dbReference>
<dbReference type="Gene3D" id="3.30.460.10">
    <property type="entry name" value="Beta Polymerase, domain 2"/>
    <property type="match status" value="1"/>
</dbReference>
<dbReference type="InterPro" id="IPR018944">
    <property type="entry name" value="DNA_pol_lambd_fingers_domain"/>
</dbReference>
<dbReference type="SMART" id="SM00483">
    <property type="entry name" value="POLXc"/>
    <property type="match status" value="1"/>
</dbReference>
<keyword evidence="10 18" id="KW-0239">DNA-directed DNA polymerase</keyword>
<dbReference type="Pfam" id="PF14716">
    <property type="entry name" value="HHH_8"/>
    <property type="match status" value="1"/>
</dbReference>
<evidence type="ECO:0000256" key="16">
    <source>
        <dbReference type="ARBA" id="ARBA00045548"/>
    </source>
</evidence>
<dbReference type="SUPFAM" id="SSF47802">
    <property type="entry name" value="DNA polymerase beta, N-terminal domain-like"/>
    <property type="match status" value="1"/>
</dbReference>
<dbReference type="GO" id="GO:0003887">
    <property type="term" value="F:DNA-directed DNA polymerase activity"/>
    <property type="evidence" value="ECO:0007669"/>
    <property type="project" value="UniProtKB-UniRule"/>
</dbReference>
<keyword evidence="4" id="KW-0237">DNA synthesis</keyword>
<proteinExistence type="inferred from homology"/>
<dbReference type="PANTHER" id="PTHR11276:SF28">
    <property type="entry name" value="DNA POLYMERASE LAMBDA"/>
    <property type="match status" value="1"/>
</dbReference>
<dbReference type="PRINTS" id="PR00870">
    <property type="entry name" value="DNAPOLXBETA"/>
</dbReference>
<keyword evidence="12 18" id="KW-0234">DNA repair</keyword>
<feature type="compositionally biased region" description="Polar residues" evidence="19">
    <location>
        <begin position="380"/>
        <end position="389"/>
    </location>
</feature>
<dbReference type="Gene3D" id="1.10.150.110">
    <property type="entry name" value="DNA polymerase beta, N-terminal domain-like"/>
    <property type="match status" value="1"/>
</dbReference>
<feature type="domain" description="Helix-hairpin-helix DNA-binding motif class 1" evidence="20">
    <location>
        <begin position="84"/>
        <end position="103"/>
    </location>
</feature>
<dbReference type="InterPro" id="IPR002054">
    <property type="entry name" value="DNA-dir_DNA_pol_X"/>
</dbReference>
<feature type="compositionally biased region" description="Basic residues" evidence="19">
    <location>
        <begin position="243"/>
        <end position="256"/>
    </location>
</feature>
<accession>A0A9P6EQJ4</accession>
<evidence type="ECO:0000256" key="12">
    <source>
        <dbReference type="ARBA" id="ARBA00023204"/>
    </source>
</evidence>
<keyword evidence="13" id="KW-0456">Lyase</keyword>
<evidence type="ECO:0000256" key="19">
    <source>
        <dbReference type="SAM" id="MobiDB-lite"/>
    </source>
</evidence>
<evidence type="ECO:0000313" key="23">
    <source>
        <dbReference type="Proteomes" id="UP000807306"/>
    </source>
</evidence>
<evidence type="ECO:0000256" key="17">
    <source>
        <dbReference type="ARBA" id="ARBA00049244"/>
    </source>
</evidence>
<dbReference type="InterPro" id="IPR003583">
    <property type="entry name" value="Hlx-hairpin-Hlx_DNA-bd_motif"/>
</dbReference>
<dbReference type="PRINTS" id="PR00869">
    <property type="entry name" value="DNAPOLX"/>
</dbReference>
<dbReference type="SUPFAM" id="SSF81301">
    <property type="entry name" value="Nucleotidyltransferase"/>
    <property type="match status" value="1"/>
</dbReference>
<evidence type="ECO:0000256" key="5">
    <source>
        <dbReference type="ARBA" id="ARBA00022679"/>
    </source>
</evidence>
<keyword evidence="5 18" id="KW-0808">Transferase</keyword>
<dbReference type="Pfam" id="PF14791">
    <property type="entry name" value="DNA_pol_B_thumb"/>
    <property type="match status" value="1"/>
</dbReference>
<reference evidence="22" key="1">
    <citation type="submission" date="2020-11" db="EMBL/GenBank/DDBJ databases">
        <authorList>
            <consortium name="DOE Joint Genome Institute"/>
            <person name="Ahrendt S."/>
            <person name="Riley R."/>
            <person name="Andreopoulos W."/>
            <person name="Labutti K."/>
            <person name="Pangilinan J."/>
            <person name="Ruiz-Duenas F.J."/>
            <person name="Barrasa J.M."/>
            <person name="Sanchez-Garcia M."/>
            <person name="Camarero S."/>
            <person name="Miyauchi S."/>
            <person name="Serrano A."/>
            <person name="Linde D."/>
            <person name="Babiker R."/>
            <person name="Drula E."/>
            <person name="Ayuso-Fernandez I."/>
            <person name="Pacheco R."/>
            <person name="Padilla G."/>
            <person name="Ferreira P."/>
            <person name="Barriuso J."/>
            <person name="Kellner H."/>
            <person name="Castanera R."/>
            <person name="Alfaro M."/>
            <person name="Ramirez L."/>
            <person name="Pisabarro A.G."/>
            <person name="Kuo A."/>
            <person name="Tritt A."/>
            <person name="Lipzen A."/>
            <person name="He G."/>
            <person name="Yan M."/>
            <person name="Ng V."/>
            <person name="Cullen D."/>
            <person name="Martin F."/>
            <person name="Rosso M.-N."/>
            <person name="Henrissat B."/>
            <person name="Hibbett D."/>
            <person name="Martinez A.T."/>
            <person name="Grigoriev I.V."/>
        </authorList>
    </citation>
    <scope>NUCLEOTIDE SEQUENCE</scope>
    <source>
        <strain evidence="22">CBS 506.95</strain>
    </source>
</reference>
<comment type="function">
    <text evidence="16">Repair polymerase that plays a key role in base-excision repair. During this process, the damaged base is excised by specific DNA glycosylases, the DNA backbone is nicked at the abasic site by an apurinic/apyrimidic (AP) endonuclease, and POLB removes 5'-deoxyribose-phosphate from the preincised AP site acting as a 5'-deoxyribose-phosphate lyase (5'-dRP lyase); through its DNA polymerase activity, it adds one nucleotide to the 3' end of the arising single-nucleotide gap. Conducts 'gap-filling' DNA synthesis in a stepwise distributive fashion rather than in a processive fashion as for other DNA polymerases. It is also able to cleave sugar-phosphate bonds 3' to an intact AP site, acting as an AP lyase.</text>
</comment>
<dbReference type="InterPro" id="IPR037160">
    <property type="entry name" value="DNA_Pol_thumb_sf"/>
</dbReference>
<feature type="domain" description="Helix-hairpin-helix DNA-binding motif class 1" evidence="20">
    <location>
        <begin position="127"/>
        <end position="146"/>
    </location>
</feature>
<dbReference type="EC" id="2.7.7.7" evidence="18"/>
<keyword evidence="23" id="KW-1185">Reference proteome</keyword>
<dbReference type="GO" id="GO:0140078">
    <property type="term" value="F:class I DNA-(apurinic or apyrimidinic site) endonuclease activity"/>
    <property type="evidence" value="ECO:0007669"/>
    <property type="project" value="UniProtKB-EC"/>
</dbReference>
<protein>
    <recommendedName>
        <fullName evidence="18">DNA polymerase</fullName>
        <ecNumber evidence="18">2.7.7.7</ecNumber>
    </recommendedName>
</protein>
<organism evidence="22 23">
    <name type="scientific">Crepidotus variabilis</name>
    <dbReference type="NCBI Taxonomy" id="179855"/>
    <lineage>
        <taxon>Eukaryota</taxon>
        <taxon>Fungi</taxon>
        <taxon>Dikarya</taxon>
        <taxon>Basidiomycota</taxon>
        <taxon>Agaricomycotina</taxon>
        <taxon>Agaricomycetes</taxon>
        <taxon>Agaricomycetidae</taxon>
        <taxon>Agaricales</taxon>
        <taxon>Agaricineae</taxon>
        <taxon>Crepidotaceae</taxon>
        <taxon>Crepidotus</taxon>
    </lineage>
</organism>
<comment type="function">
    <text evidence="18">DNA polymerase that functions in several pathways of DNA repair. Involved in base excision repair (BER) responsible for repair of lesions that give rise to abasic (AP) sites in DNA. Also contributes to DNA double-strand break repair by non-homologous end joining and homologous recombination. Has both template-dependent and template-independent (terminal transferase) DNA polymerase activities. Has also a 5'-deoxyribose-5-phosphate lyase (dRP lyase) activity.</text>
</comment>
<feature type="region of interest" description="Disordered" evidence="19">
    <location>
        <begin position="370"/>
        <end position="390"/>
    </location>
</feature>
<dbReference type="GO" id="GO:0006303">
    <property type="term" value="P:double-strand break repair via nonhomologous end joining"/>
    <property type="evidence" value="ECO:0007669"/>
    <property type="project" value="TreeGrafter"/>
</dbReference>
<dbReference type="EMBL" id="MU157829">
    <property type="protein sequence ID" value="KAF9533083.1"/>
    <property type="molecule type" value="Genomic_DNA"/>
</dbReference>
<evidence type="ECO:0000256" key="9">
    <source>
        <dbReference type="ARBA" id="ARBA00022843"/>
    </source>
</evidence>
<dbReference type="AlphaFoldDB" id="A0A9P6EQJ4"/>
<keyword evidence="18" id="KW-0539">Nucleus</keyword>
<evidence type="ECO:0000259" key="20">
    <source>
        <dbReference type="SMART" id="SM00278"/>
    </source>
</evidence>
<evidence type="ECO:0000256" key="13">
    <source>
        <dbReference type="ARBA" id="ARBA00023239"/>
    </source>
</evidence>
<evidence type="ECO:0000256" key="2">
    <source>
        <dbReference type="ARBA" id="ARBA00004496"/>
    </source>
</evidence>
<dbReference type="GO" id="GO:0046872">
    <property type="term" value="F:metal ion binding"/>
    <property type="evidence" value="ECO:0007669"/>
    <property type="project" value="UniProtKB-UniRule"/>
</dbReference>
<evidence type="ECO:0000256" key="8">
    <source>
        <dbReference type="ARBA" id="ARBA00022763"/>
    </source>
</evidence>
<keyword evidence="7" id="KW-0235">DNA replication</keyword>
<dbReference type="SMART" id="SM00278">
    <property type="entry name" value="HhH1"/>
    <property type="match status" value="2"/>
</dbReference>
<comment type="caution">
    <text evidence="22">The sequence shown here is derived from an EMBL/GenBank/DDBJ whole genome shotgun (WGS) entry which is preliminary data.</text>
</comment>
<dbReference type="Proteomes" id="UP000807306">
    <property type="component" value="Unassembled WGS sequence"/>
</dbReference>
<keyword evidence="6 18" id="KW-0548">Nucleotidyltransferase</keyword>
<dbReference type="InterPro" id="IPR002008">
    <property type="entry name" value="DNA_pol_X_beta-like"/>
</dbReference>
<keyword evidence="9" id="KW-0832">Ubl conjugation</keyword>
<feature type="region of interest" description="Disordered" evidence="19">
    <location>
        <begin position="234"/>
        <end position="257"/>
    </location>
</feature>
<comment type="catalytic activity">
    <reaction evidence="14">
        <text>2'-deoxyribonucleotide-(2'-deoxyribose 5'-phosphate)-2'-deoxyribonucleotide-DNA = a 3'-end 2'-deoxyribonucleotide-(2,3-dehydro-2,3-deoxyribose 5'-phosphate)-DNA + a 5'-end 5'-phospho-2'-deoxyribonucleoside-DNA + H(+)</text>
        <dbReference type="Rhea" id="RHEA:66592"/>
        <dbReference type="Rhea" id="RHEA-COMP:13180"/>
        <dbReference type="Rhea" id="RHEA-COMP:16897"/>
        <dbReference type="Rhea" id="RHEA-COMP:17067"/>
        <dbReference type="ChEBI" id="CHEBI:15378"/>
        <dbReference type="ChEBI" id="CHEBI:136412"/>
        <dbReference type="ChEBI" id="CHEBI:157695"/>
        <dbReference type="ChEBI" id="CHEBI:167181"/>
        <dbReference type="EC" id="4.2.99.18"/>
    </reaction>
</comment>
<dbReference type="InterPro" id="IPR028207">
    <property type="entry name" value="DNA_pol_B_palm_palm"/>
</dbReference>
<dbReference type="Gene3D" id="3.30.210.10">
    <property type="entry name" value="DNA polymerase, thumb domain"/>
    <property type="match status" value="1"/>
</dbReference>
<dbReference type="InterPro" id="IPR010996">
    <property type="entry name" value="HHH_MUS81"/>
</dbReference>
<evidence type="ECO:0000259" key="21">
    <source>
        <dbReference type="SMART" id="SM00483"/>
    </source>
</evidence>
<evidence type="ECO:0000256" key="7">
    <source>
        <dbReference type="ARBA" id="ARBA00022705"/>
    </source>
</evidence>
<evidence type="ECO:0000256" key="6">
    <source>
        <dbReference type="ARBA" id="ARBA00022695"/>
    </source>
</evidence>
<dbReference type="InterPro" id="IPR027421">
    <property type="entry name" value="DNA_pol_lamdba_lyase_dom_sf"/>
</dbReference>
<dbReference type="InterPro" id="IPR022312">
    <property type="entry name" value="DNA_pol_X"/>
</dbReference>
<evidence type="ECO:0000256" key="18">
    <source>
        <dbReference type="RuleBase" id="RU366014"/>
    </source>
</evidence>
<keyword evidence="11" id="KW-0915">Sodium</keyword>
<gene>
    <name evidence="22" type="ORF">CPB83DRAFT_758016</name>
</gene>
<evidence type="ECO:0000256" key="3">
    <source>
        <dbReference type="ARBA" id="ARBA00022481"/>
    </source>
</evidence>
<keyword evidence="8 18" id="KW-0227">DNA damage</keyword>
<dbReference type="InterPro" id="IPR029398">
    <property type="entry name" value="PolB_thumb"/>
</dbReference>
<dbReference type="Pfam" id="PF10391">
    <property type="entry name" value="DNA_pol_lambd_f"/>
    <property type="match status" value="1"/>
</dbReference>
<evidence type="ECO:0000256" key="10">
    <source>
        <dbReference type="ARBA" id="ARBA00022932"/>
    </source>
</evidence>
<dbReference type="GO" id="GO:0005634">
    <property type="term" value="C:nucleus"/>
    <property type="evidence" value="ECO:0007669"/>
    <property type="project" value="UniProtKB-SubCell"/>
</dbReference>
<evidence type="ECO:0000313" key="22">
    <source>
        <dbReference type="EMBL" id="KAF9533083.1"/>
    </source>
</evidence>
<evidence type="ECO:0000256" key="4">
    <source>
        <dbReference type="ARBA" id="ARBA00022634"/>
    </source>
</evidence>
<dbReference type="InterPro" id="IPR043519">
    <property type="entry name" value="NT_sf"/>
</dbReference>
<keyword evidence="3" id="KW-0488">Methylation</keyword>
<evidence type="ECO:0000256" key="15">
    <source>
        <dbReference type="ARBA" id="ARBA00044678"/>
    </source>
</evidence>
<comment type="similarity">
    <text evidence="18">Belongs to the DNA polymerase type-X family.</text>
</comment>
<dbReference type="GO" id="GO:0005737">
    <property type="term" value="C:cytoplasm"/>
    <property type="evidence" value="ECO:0007669"/>
    <property type="project" value="UniProtKB-SubCell"/>
</dbReference>
<comment type="subcellular location">
    <subcellularLocation>
        <location evidence="2">Cytoplasm</location>
    </subcellularLocation>
    <subcellularLocation>
        <location evidence="18">Nucleus</location>
    </subcellularLocation>
</comment>
<evidence type="ECO:0000256" key="1">
    <source>
        <dbReference type="ARBA" id="ARBA00001946"/>
    </source>
</evidence>
<dbReference type="PANTHER" id="PTHR11276">
    <property type="entry name" value="DNA POLYMERASE TYPE-X FAMILY MEMBER"/>
    <property type="match status" value="1"/>
</dbReference>
<feature type="domain" description="DNA-directed DNA polymerase X" evidence="21">
    <location>
        <begin position="36"/>
        <end position="416"/>
    </location>
</feature>
<comment type="catalytic activity">
    <reaction evidence="17 18">
        <text>DNA(n) + a 2'-deoxyribonucleoside 5'-triphosphate = DNA(n+1) + diphosphate</text>
        <dbReference type="Rhea" id="RHEA:22508"/>
        <dbReference type="Rhea" id="RHEA-COMP:17339"/>
        <dbReference type="Rhea" id="RHEA-COMP:17340"/>
        <dbReference type="ChEBI" id="CHEBI:33019"/>
        <dbReference type="ChEBI" id="CHEBI:61560"/>
        <dbReference type="ChEBI" id="CHEBI:173112"/>
        <dbReference type="EC" id="2.7.7.7"/>
    </reaction>
</comment>